<dbReference type="SUPFAM" id="SSF52540">
    <property type="entry name" value="P-loop containing nucleoside triphosphate hydrolases"/>
    <property type="match status" value="4"/>
</dbReference>
<dbReference type="GO" id="GO:0005654">
    <property type="term" value="C:nucleoplasm"/>
    <property type="evidence" value="ECO:0007669"/>
    <property type="project" value="UniProtKB-SubCell"/>
</dbReference>
<dbReference type="PANTHER" id="PTHR48103:SF2">
    <property type="entry name" value="MIDASIN"/>
    <property type="match status" value="1"/>
</dbReference>
<evidence type="ECO:0000256" key="9">
    <source>
        <dbReference type="SAM" id="Coils"/>
    </source>
</evidence>
<evidence type="ECO:0000313" key="13">
    <source>
        <dbReference type="WBParaSite" id="scaffold2925_cov233.g5672"/>
    </source>
</evidence>
<evidence type="ECO:0000259" key="11">
    <source>
        <dbReference type="SMART" id="SM00382"/>
    </source>
</evidence>
<comment type="similarity">
    <text evidence="3">Belongs to the midasin family.</text>
</comment>
<evidence type="ECO:0000256" key="2">
    <source>
        <dbReference type="ARBA" id="ARBA00004642"/>
    </source>
</evidence>
<name>A0A915M3Z7_MELJA</name>
<dbReference type="GO" id="GO:0030687">
    <property type="term" value="C:preribosome, large subunit precursor"/>
    <property type="evidence" value="ECO:0007669"/>
    <property type="project" value="TreeGrafter"/>
</dbReference>
<feature type="compositionally biased region" description="Low complexity" evidence="10">
    <location>
        <begin position="1086"/>
        <end position="1102"/>
    </location>
</feature>
<keyword evidence="6" id="KW-0067">ATP-binding</keyword>
<dbReference type="FunFam" id="3.40.50.300:FF:000142">
    <property type="entry name" value="Midasin"/>
    <property type="match status" value="1"/>
</dbReference>
<feature type="domain" description="AAA+ ATPase" evidence="11">
    <location>
        <begin position="1479"/>
        <end position="1635"/>
    </location>
</feature>
<dbReference type="InterPro" id="IPR036322">
    <property type="entry name" value="WD40_repeat_dom_sf"/>
</dbReference>
<dbReference type="Gene3D" id="1.20.58.2190">
    <property type="match status" value="1"/>
</dbReference>
<dbReference type="Pfam" id="PF07728">
    <property type="entry name" value="AAA_5"/>
    <property type="match status" value="4"/>
</dbReference>
<dbReference type="GO" id="GO:0005524">
    <property type="term" value="F:ATP binding"/>
    <property type="evidence" value="ECO:0007669"/>
    <property type="project" value="UniProtKB-KW"/>
</dbReference>
<evidence type="ECO:0000256" key="5">
    <source>
        <dbReference type="ARBA" id="ARBA00022741"/>
    </source>
</evidence>
<keyword evidence="9" id="KW-0175">Coiled coil</keyword>
<reference evidence="13" key="1">
    <citation type="submission" date="2022-11" db="UniProtKB">
        <authorList>
            <consortium name="WormBaseParasite"/>
        </authorList>
    </citation>
    <scope>IDENTIFICATION</scope>
</reference>
<evidence type="ECO:0000256" key="3">
    <source>
        <dbReference type="ARBA" id="ARBA00007188"/>
    </source>
</evidence>
<feature type="region of interest" description="Disordered" evidence="10">
    <location>
        <begin position="1082"/>
        <end position="1111"/>
    </location>
</feature>
<comment type="subcellular location">
    <subcellularLocation>
        <location evidence="1">Nucleus</location>
        <location evidence="1">Nucleolus</location>
    </subcellularLocation>
    <subcellularLocation>
        <location evidence="2">Nucleus</location>
        <location evidence="2">Nucleoplasm</location>
    </subcellularLocation>
</comment>
<keyword evidence="12" id="KW-1185">Reference proteome</keyword>
<dbReference type="InterPro" id="IPR003593">
    <property type="entry name" value="AAA+_ATPase"/>
</dbReference>
<dbReference type="GO" id="GO:0016887">
    <property type="term" value="F:ATP hydrolysis activity"/>
    <property type="evidence" value="ECO:0007669"/>
    <property type="project" value="InterPro"/>
</dbReference>
<dbReference type="SMART" id="SM00382">
    <property type="entry name" value="AAA"/>
    <property type="match status" value="4"/>
</dbReference>
<dbReference type="Proteomes" id="UP000887561">
    <property type="component" value="Unplaced"/>
</dbReference>
<dbReference type="InterPro" id="IPR018997">
    <property type="entry name" value="PUB_domain"/>
</dbReference>
<dbReference type="Gene3D" id="2.130.10.10">
    <property type="entry name" value="YVTN repeat-like/Quinoprotein amine dehydrogenase"/>
    <property type="match status" value="1"/>
</dbReference>
<keyword evidence="7" id="KW-0143">Chaperone</keyword>
<dbReference type="Gene3D" id="3.40.50.300">
    <property type="entry name" value="P-loop containing nucleotide triphosphate hydrolases"/>
    <property type="match status" value="5"/>
</dbReference>
<dbReference type="PANTHER" id="PTHR48103">
    <property type="entry name" value="MIDASIN-RELATED"/>
    <property type="match status" value="1"/>
</dbReference>
<evidence type="ECO:0000313" key="12">
    <source>
        <dbReference type="Proteomes" id="UP000887561"/>
    </source>
</evidence>
<dbReference type="GO" id="GO:0005730">
    <property type="term" value="C:nucleolus"/>
    <property type="evidence" value="ECO:0007669"/>
    <property type="project" value="UniProtKB-SubCell"/>
</dbReference>
<dbReference type="SUPFAM" id="SSF143503">
    <property type="entry name" value="PUG domain-like"/>
    <property type="match status" value="1"/>
</dbReference>
<dbReference type="WBParaSite" id="scaffold2925_cov233.g5672">
    <property type="protein sequence ID" value="scaffold2925_cov233.g5672"/>
    <property type="gene ID" value="scaffold2925_cov233.g5672"/>
</dbReference>
<dbReference type="InterPro" id="IPR036339">
    <property type="entry name" value="PUB-like_dom_sf"/>
</dbReference>
<dbReference type="GO" id="GO:0000055">
    <property type="term" value="P:ribosomal large subunit export from nucleus"/>
    <property type="evidence" value="ECO:0007669"/>
    <property type="project" value="TreeGrafter"/>
</dbReference>
<feature type="coiled-coil region" evidence="9">
    <location>
        <begin position="1133"/>
        <end position="1160"/>
    </location>
</feature>
<dbReference type="Pfam" id="PF17867">
    <property type="entry name" value="AAA_lid_7"/>
    <property type="match status" value="1"/>
</dbReference>
<evidence type="ECO:0000256" key="1">
    <source>
        <dbReference type="ARBA" id="ARBA00004604"/>
    </source>
</evidence>
<dbReference type="InterPro" id="IPR015943">
    <property type="entry name" value="WD40/YVTN_repeat-like_dom_sf"/>
</dbReference>
<dbReference type="InterPro" id="IPR040848">
    <property type="entry name" value="AAA_lid_7"/>
</dbReference>
<dbReference type="SUPFAM" id="SSF50978">
    <property type="entry name" value="WD40 repeat-like"/>
    <property type="match status" value="1"/>
</dbReference>
<dbReference type="Pfam" id="PF09409">
    <property type="entry name" value="PUB"/>
    <property type="match status" value="1"/>
</dbReference>
<accession>A0A915M3Z7</accession>
<feature type="domain" description="AAA+ ATPase" evidence="11">
    <location>
        <begin position="370"/>
        <end position="598"/>
    </location>
</feature>
<evidence type="ECO:0000256" key="6">
    <source>
        <dbReference type="ARBA" id="ARBA00022840"/>
    </source>
</evidence>
<dbReference type="InterPro" id="IPR027417">
    <property type="entry name" value="P-loop_NTPase"/>
</dbReference>
<feature type="domain" description="AAA+ ATPase" evidence="11">
    <location>
        <begin position="58"/>
        <end position="258"/>
    </location>
</feature>
<evidence type="ECO:0000256" key="7">
    <source>
        <dbReference type="ARBA" id="ARBA00023186"/>
    </source>
</evidence>
<feature type="domain" description="AAA+ ATPase" evidence="11">
    <location>
        <begin position="1721"/>
        <end position="1843"/>
    </location>
</feature>
<keyword evidence="5" id="KW-0547">Nucleotide-binding</keyword>
<evidence type="ECO:0000256" key="8">
    <source>
        <dbReference type="ARBA" id="ARBA00023242"/>
    </source>
</evidence>
<dbReference type="InterPro" id="IPR011704">
    <property type="entry name" value="ATPase_dyneun-rel_AAA"/>
</dbReference>
<evidence type="ECO:0000256" key="10">
    <source>
        <dbReference type="SAM" id="MobiDB-lite"/>
    </source>
</evidence>
<dbReference type="GO" id="GO:0000027">
    <property type="term" value="P:ribosomal large subunit assembly"/>
    <property type="evidence" value="ECO:0007669"/>
    <property type="project" value="TreeGrafter"/>
</dbReference>
<evidence type="ECO:0000256" key="4">
    <source>
        <dbReference type="ARBA" id="ARBA00017143"/>
    </source>
</evidence>
<sequence length="1846" mass="208566">MEGMPALKKARLEFPSKHKQLSNNNEINENADFIIIPTSSLREFTNFFVDDIAQLLLVKNFVVIQGPSGSGKTHSAKIISEKCGLNLNILQISHQVDVKLLYGSYTCTEVPGEFVWKPSKFAQCLQQECLILLENIDHGGPDLASAILQFVNNECIELPNGMKIKMNKNCRILGSIEENAQQIFSIPLILQVYPYKVKLSAPSFNQLNDIIKQKYPKLENIREKIISLFVAVSDLIKTKKISIDRLLNTRDLFVALSRLCSSPTNILNDPRAIFLELFDVWAVHLTSISLKLDVANCISEALSLSKEEQNFLLNIRHPKFVVNNESVEIGRINLERRLLTDIGSQSSNFVLTRDATCLLERLAASIIQTPPEPILLTGETGVGKTSSIQYLSHLLRVPLRVVNLSQESESTDLLGGYKPTSALNILRPLADEYFRLFKISFDLEKNSKFLNNVNKCFNSQRFCDFLQLILKSSTRICLKLPAARNEWMQLAKKTSKMIKYFADKDDGESWRRRMFFAYVKGVVTEAIEQGQWLLVDEINLASAECLDVIVELLELSTDVHKNFRLFACMNHATDIGKRLLPSGIRAKFTEIFVSEIVDVDQLHILIRGHLPSLPKNLIDGTLNFYKEIIASFPHKFSLRNLSRALSMVGDNYYNNGQLTSILCACLQTFSSQLGVNQRIMMSNILAKSFGFSIPRGSEPVTNEGVYVFTPSVRENMKLLANAVSTREYPILLEGETSAGKTSIVIQLAKMSGNCVYRINNHEQSDIQVCWKPPIDLLFWIKSKDVNNDNIRHYSDTNVGCASSDISGNIFIWDIQLGIVVASLRYLTTNVNDLKWLNWPNSDYNLLLSIHSNSTLILWNIDKKERIWEHKFNVSIYKISMDPFDQTKAAVSSIGSSLILLEKLSSLHWSDSKITSLSLEPRTIPNSSTKLNNSSSIIQLKYHLAYPQLLFVLFPTEICLVETQHCQILPCAEKDAFFLIHQNGTCSFRLANFHFSVEKMISELDYERKCSIDSMQRQSIRLRVMGASICPTTNSSFEDARQEIEPYRIGMINDFIELNEECQMRVASNKNFKLAGPGYVLKDVNTQSGSSPKHSPPKQSQQAKPPPRPDASTIAQAAERRMAKSAPQSELTPMQKIIKMQKELEEEQRKLTEEMKGTKVDDTSLKIPKADNEQSSVLYTCELFGEDEALPKSEMLDAIGSCLFEQLQDGEADPLYTTTCIIHTLNKENVKIPALDTIQRYLQNIIDNPNEQKFRRIKLSNKVYQVFIIDPNKPLPEIPIPPDFFSRTADEILREQQQRTEVLERMTTLRTQEMREMDSIKAAASSTIYKYTLIRVRFPNNYLIQNNNEEEVIDANPNEDNQDEDFFGAYSGRKRLSRAFLNRFMVFKCDIIPLSELPQIVQHHCGIAPKQAKLAVDVLYELRNRRAISKIFSSSDGLMTLRPFLFDQGYLVLGTRCRTPHDEREVISVLEQKLQQAWKCDEPVLLVGDTGCGKTSAVHLFGDLLSINCHERTDASDLLGSVRPFHDSKNGPTFHWKDGIVVQAMRRGQRVLIDEISLASDSVLERLNSLLESERTILLTNPASSTSGDSNSFELKANCGFQLVATMNPGNDYGKRELSKALRNRFTEIWCPNNYDREDGLEILRRRLQCDTSAKLTMELTDKIASIFSFIARPGWIGLSIGPFFTKRADESVEACKFPKGYSINSPSTCKNILRIARALASNKPIMLEGSPGSGKSSLVMALAAATGHKLIRLNLSEQTDVYDFFGTDVPVAQSNGKSATFAWRDGPVLKAIKEGSWILLDESVLEGLNSMILEKVVMDPNLDVQQIMLLFYTNYAKVLRFISLNV</sequence>
<keyword evidence="8" id="KW-0539">Nucleus</keyword>
<proteinExistence type="inferred from homology"/>
<protein>
    <recommendedName>
        <fullName evidence="4">Midasin</fullName>
    </recommendedName>
</protein>
<organism evidence="12 13">
    <name type="scientific">Meloidogyne javanica</name>
    <name type="common">Root-knot nematode worm</name>
    <dbReference type="NCBI Taxonomy" id="6303"/>
    <lineage>
        <taxon>Eukaryota</taxon>
        <taxon>Metazoa</taxon>
        <taxon>Ecdysozoa</taxon>
        <taxon>Nematoda</taxon>
        <taxon>Chromadorea</taxon>
        <taxon>Rhabditida</taxon>
        <taxon>Tylenchina</taxon>
        <taxon>Tylenchomorpha</taxon>
        <taxon>Tylenchoidea</taxon>
        <taxon>Meloidogynidae</taxon>
        <taxon>Meloidogyninae</taxon>
        <taxon>Meloidogyne</taxon>
        <taxon>Meloidogyne incognita group</taxon>
    </lineage>
</organism>